<evidence type="ECO:0000256" key="6">
    <source>
        <dbReference type="ARBA" id="ARBA00023136"/>
    </source>
</evidence>
<dbReference type="InterPro" id="IPR050539">
    <property type="entry name" value="ThrE_Dicarb/AminoAcid_Exp"/>
</dbReference>
<dbReference type="InterPro" id="IPR024528">
    <property type="entry name" value="ThrE_2"/>
</dbReference>
<organism evidence="10 11">
    <name type="scientific">Camelliibacillus cellulosilyticus</name>
    <dbReference type="NCBI Taxonomy" id="2174486"/>
    <lineage>
        <taxon>Bacteria</taxon>
        <taxon>Bacillati</taxon>
        <taxon>Bacillota</taxon>
        <taxon>Bacilli</taxon>
        <taxon>Bacillales</taxon>
        <taxon>Sporolactobacillaceae</taxon>
        <taxon>Camelliibacillus</taxon>
    </lineage>
</organism>
<dbReference type="Pfam" id="PF12821">
    <property type="entry name" value="ThrE_2"/>
    <property type="match status" value="1"/>
</dbReference>
<dbReference type="RefSeq" id="WP_376845514.1">
    <property type="nucleotide sequence ID" value="NZ_JBHSFW010000001.1"/>
</dbReference>
<feature type="transmembrane region" description="Helical" evidence="8">
    <location>
        <begin position="77"/>
        <end position="95"/>
    </location>
</feature>
<name>A0ABV9GHG4_9BACL</name>
<dbReference type="EMBL" id="JBHSFW010000001">
    <property type="protein sequence ID" value="MFC4617726.1"/>
    <property type="molecule type" value="Genomic_DNA"/>
</dbReference>
<comment type="subcellular location">
    <subcellularLocation>
        <location evidence="1">Cell membrane</location>
        <topology evidence="1">Multi-pass membrane protein</topology>
    </subcellularLocation>
</comment>
<evidence type="ECO:0000256" key="8">
    <source>
        <dbReference type="SAM" id="Phobius"/>
    </source>
</evidence>
<feature type="domain" description="Threonine/Serine exporter ThrE" evidence="9">
    <location>
        <begin position="5"/>
        <end position="131"/>
    </location>
</feature>
<protein>
    <submittedName>
        <fullName evidence="10">Threonine/serine exporter family protein</fullName>
    </submittedName>
</protein>
<feature type="transmembrane region" description="Helical" evidence="8">
    <location>
        <begin position="115"/>
        <end position="137"/>
    </location>
</feature>
<keyword evidence="2" id="KW-1003">Cell membrane</keyword>
<dbReference type="PANTHER" id="PTHR34390">
    <property type="entry name" value="UPF0442 PROTEIN YJJB-RELATED"/>
    <property type="match status" value="1"/>
</dbReference>
<keyword evidence="4 8" id="KW-0812">Transmembrane</keyword>
<feature type="transmembrane region" description="Helical" evidence="8">
    <location>
        <begin position="52"/>
        <end position="70"/>
    </location>
</feature>
<comment type="caution">
    <text evidence="10">The sequence shown here is derived from an EMBL/GenBank/DDBJ whole genome shotgun (WGS) entry which is preliminary data.</text>
</comment>
<evidence type="ECO:0000256" key="5">
    <source>
        <dbReference type="ARBA" id="ARBA00022989"/>
    </source>
</evidence>
<keyword evidence="5 8" id="KW-1133">Transmembrane helix</keyword>
<keyword evidence="3" id="KW-0997">Cell inner membrane</keyword>
<keyword evidence="11" id="KW-1185">Reference proteome</keyword>
<evidence type="ECO:0000256" key="1">
    <source>
        <dbReference type="ARBA" id="ARBA00004651"/>
    </source>
</evidence>
<sequence length="154" mass="16643">MIEVFLTSFIAAATFGIIFNAPRTSIVTCGLVGMIGWAIYEGLAEMLHMNDIFATFLASLIVASISQIFARIYRIPVIVFTVGGIIPLVPGGLSYDTMRLFVINDYTAAIASASRVFLLSGAIAFGLVMSGVLSEIFRKKPRNRLKGNIADDSQ</sequence>
<evidence type="ECO:0000256" key="4">
    <source>
        <dbReference type="ARBA" id="ARBA00022692"/>
    </source>
</evidence>
<reference evidence="11" key="1">
    <citation type="journal article" date="2019" name="Int. J. Syst. Evol. Microbiol.">
        <title>The Global Catalogue of Microorganisms (GCM) 10K type strain sequencing project: providing services to taxonomists for standard genome sequencing and annotation.</title>
        <authorList>
            <consortium name="The Broad Institute Genomics Platform"/>
            <consortium name="The Broad Institute Genome Sequencing Center for Infectious Disease"/>
            <person name="Wu L."/>
            <person name="Ma J."/>
        </authorList>
    </citation>
    <scope>NUCLEOTIDE SEQUENCE [LARGE SCALE GENOMIC DNA]</scope>
    <source>
        <strain evidence="11">CGMCC 1.16306</strain>
    </source>
</reference>
<comment type="similarity">
    <text evidence="7">Belongs to the ThrE exporter (TC 2.A.79) family.</text>
</comment>
<evidence type="ECO:0000313" key="11">
    <source>
        <dbReference type="Proteomes" id="UP001596022"/>
    </source>
</evidence>
<dbReference type="PANTHER" id="PTHR34390:SF1">
    <property type="entry name" value="SUCCINATE TRANSPORTER SUBUNIT YJJB-RELATED"/>
    <property type="match status" value="1"/>
</dbReference>
<keyword evidence="6 8" id="KW-0472">Membrane</keyword>
<evidence type="ECO:0000256" key="7">
    <source>
        <dbReference type="ARBA" id="ARBA00034125"/>
    </source>
</evidence>
<evidence type="ECO:0000259" key="9">
    <source>
        <dbReference type="Pfam" id="PF12821"/>
    </source>
</evidence>
<dbReference type="Proteomes" id="UP001596022">
    <property type="component" value="Unassembled WGS sequence"/>
</dbReference>
<evidence type="ECO:0000256" key="3">
    <source>
        <dbReference type="ARBA" id="ARBA00022519"/>
    </source>
</evidence>
<proteinExistence type="inferred from homology"/>
<accession>A0ABV9GHG4</accession>
<evidence type="ECO:0000256" key="2">
    <source>
        <dbReference type="ARBA" id="ARBA00022475"/>
    </source>
</evidence>
<feature type="transmembrane region" description="Helical" evidence="8">
    <location>
        <begin position="12"/>
        <end position="40"/>
    </location>
</feature>
<gene>
    <name evidence="10" type="ORF">ACFO4N_03170</name>
</gene>
<evidence type="ECO:0000313" key="10">
    <source>
        <dbReference type="EMBL" id="MFC4617726.1"/>
    </source>
</evidence>